<name>A8PEU0_COPC7</name>
<dbReference type="RefSeq" id="XP_001840844.2">
    <property type="nucleotide sequence ID" value="XM_001840792.2"/>
</dbReference>
<dbReference type="InParanoid" id="A8PEU0"/>
<accession>A8PEU0</accession>
<evidence type="ECO:0000313" key="2">
    <source>
        <dbReference type="Proteomes" id="UP000001861"/>
    </source>
</evidence>
<evidence type="ECO:0000313" key="1">
    <source>
        <dbReference type="EMBL" id="EAU80897.2"/>
    </source>
</evidence>
<sequence length="125" mass="13850">MTTTYTTTTYTNPVADLEERGEATQCTWVVAPRNYSVPKGAIDLGLEFNYLFGLKLSKNYPHSVIKGGESKIRGPDHANTYIVQQTWGIDGVPGTELAAAIERWTGEVLRSPSTRIEWVVKRASC</sequence>
<gene>
    <name evidence="1" type="ORF">CC1G_03073</name>
</gene>
<dbReference type="EMBL" id="AACS02000008">
    <property type="protein sequence ID" value="EAU80897.2"/>
    <property type="molecule type" value="Genomic_DNA"/>
</dbReference>
<dbReference type="VEuPathDB" id="FungiDB:CC1G_03073"/>
<comment type="caution">
    <text evidence="1">The sequence shown here is derived from an EMBL/GenBank/DDBJ whole genome shotgun (WGS) entry which is preliminary data.</text>
</comment>
<protein>
    <submittedName>
        <fullName evidence="1">Uncharacterized protein</fullName>
    </submittedName>
</protein>
<reference evidence="1 2" key="1">
    <citation type="journal article" date="2010" name="Proc. Natl. Acad. Sci. U.S.A.">
        <title>Insights into evolution of multicellular fungi from the assembled chromosomes of the mushroom Coprinopsis cinerea (Coprinus cinereus).</title>
        <authorList>
            <person name="Stajich J.E."/>
            <person name="Wilke S.K."/>
            <person name="Ahren D."/>
            <person name="Au C.H."/>
            <person name="Birren B.W."/>
            <person name="Borodovsky M."/>
            <person name="Burns C."/>
            <person name="Canback B."/>
            <person name="Casselton L.A."/>
            <person name="Cheng C.K."/>
            <person name="Deng J."/>
            <person name="Dietrich F.S."/>
            <person name="Fargo D.C."/>
            <person name="Farman M.L."/>
            <person name="Gathman A.C."/>
            <person name="Goldberg J."/>
            <person name="Guigo R."/>
            <person name="Hoegger P.J."/>
            <person name="Hooker J.B."/>
            <person name="Huggins A."/>
            <person name="James T.Y."/>
            <person name="Kamada T."/>
            <person name="Kilaru S."/>
            <person name="Kodira C."/>
            <person name="Kues U."/>
            <person name="Kupfer D."/>
            <person name="Kwan H.S."/>
            <person name="Lomsadze A."/>
            <person name="Li W."/>
            <person name="Lilly W.W."/>
            <person name="Ma L.J."/>
            <person name="Mackey A.J."/>
            <person name="Manning G."/>
            <person name="Martin F."/>
            <person name="Muraguchi H."/>
            <person name="Natvig D.O."/>
            <person name="Palmerini H."/>
            <person name="Ramesh M.A."/>
            <person name="Rehmeyer C.J."/>
            <person name="Roe B.A."/>
            <person name="Shenoy N."/>
            <person name="Stanke M."/>
            <person name="Ter-Hovhannisyan V."/>
            <person name="Tunlid A."/>
            <person name="Velagapudi R."/>
            <person name="Vision T.J."/>
            <person name="Zeng Q."/>
            <person name="Zolan M.E."/>
            <person name="Pukkila P.J."/>
        </authorList>
    </citation>
    <scope>NUCLEOTIDE SEQUENCE [LARGE SCALE GENOMIC DNA]</scope>
    <source>
        <strain evidence="2">Okayama-7 / 130 / ATCC MYA-4618 / FGSC 9003</strain>
    </source>
</reference>
<proteinExistence type="predicted"/>
<organism evidence="1 2">
    <name type="scientific">Coprinopsis cinerea (strain Okayama-7 / 130 / ATCC MYA-4618 / FGSC 9003)</name>
    <name type="common">Inky cap fungus</name>
    <name type="synonym">Hormographiella aspergillata</name>
    <dbReference type="NCBI Taxonomy" id="240176"/>
    <lineage>
        <taxon>Eukaryota</taxon>
        <taxon>Fungi</taxon>
        <taxon>Dikarya</taxon>
        <taxon>Basidiomycota</taxon>
        <taxon>Agaricomycotina</taxon>
        <taxon>Agaricomycetes</taxon>
        <taxon>Agaricomycetidae</taxon>
        <taxon>Agaricales</taxon>
        <taxon>Agaricineae</taxon>
        <taxon>Psathyrellaceae</taxon>
        <taxon>Coprinopsis</taxon>
    </lineage>
</organism>
<dbReference type="AlphaFoldDB" id="A8PEU0"/>
<dbReference type="GeneID" id="6017499"/>
<dbReference type="HOGENOM" id="CLU_1992521_0_0_1"/>
<dbReference type="KEGG" id="cci:CC1G_03073"/>
<dbReference type="Proteomes" id="UP000001861">
    <property type="component" value="Unassembled WGS sequence"/>
</dbReference>
<keyword evidence="2" id="KW-1185">Reference proteome</keyword>